<dbReference type="InterPro" id="IPR014710">
    <property type="entry name" value="RmlC-like_jellyroll"/>
</dbReference>
<feature type="compositionally biased region" description="Low complexity" evidence="1">
    <location>
        <begin position="422"/>
        <end position="438"/>
    </location>
</feature>
<proteinExistence type="predicted"/>
<evidence type="ECO:0000313" key="3">
    <source>
        <dbReference type="EMBL" id="ESO88787.1"/>
    </source>
</evidence>
<dbReference type="SMART" id="SM00100">
    <property type="entry name" value="cNMP"/>
    <property type="match status" value="1"/>
</dbReference>
<dbReference type="Pfam" id="PF00027">
    <property type="entry name" value="cNMP_binding"/>
    <property type="match status" value="1"/>
</dbReference>
<evidence type="ECO:0000256" key="1">
    <source>
        <dbReference type="SAM" id="MobiDB-lite"/>
    </source>
</evidence>
<dbReference type="OMA" id="YARITTT"/>
<dbReference type="KEGG" id="lgi:LOTGIDRAFT_165200"/>
<feature type="domain" description="Cyclic nucleotide-binding" evidence="2">
    <location>
        <begin position="227"/>
        <end position="328"/>
    </location>
</feature>
<dbReference type="RefSeq" id="XP_009060460.1">
    <property type="nucleotide sequence ID" value="XM_009062212.1"/>
</dbReference>
<dbReference type="STRING" id="225164.V3ZWL2"/>
<dbReference type="HOGENOM" id="CLU_345913_0_0_1"/>
<dbReference type="GeneID" id="20239946"/>
<dbReference type="CTD" id="20239946"/>
<gene>
    <name evidence="3" type="ORF">LOTGIDRAFT_165200</name>
</gene>
<dbReference type="InterPro" id="IPR000595">
    <property type="entry name" value="cNMP-bd_dom"/>
</dbReference>
<accession>V3ZWL2</accession>
<feature type="domain" description="Cyclic nucleotide-binding" evidence="2">
    <location>
        <begin position="128"/>
        <end position="220"/>
    </location>
</feature>
<dbReference type="PANTHER" id="PTHR23011">
    <property type="entry name" value="CYCLIC NUCLEOTIDE-BINDING DOMAIN CONTAINING PROTEIN"/>
    <property type="match status" value="1"/>
</dbReference>
<dbReference type="Proteomes" id="UP000030746">
    <property type="component" value="Unassembled WGS sequence"/>
</dbReference>
<reference evidence="3 4" key="1">
    <citation type="journal article" date="2013" name="Nature">
        <title>Insights into bilaterian evolution from three spiralian genomes.</title>
        <authorList>
            <person name="Simakov O."/>
            <person name="Marletaz F."/>
            <person name="Cho S.J."/>
            <person name="Edsinger-Gonzales E."/>
            <person name="Havlak P."/>
            <person name="Hellsten U."/>
            <person name="Kuo D.H."/>
            <person name="Larsson T."/>
            <person name="Lv J."/>
            <person name="Arendt D."/>
            <person name="Savage R."/>
            <person name="Osoegawa K."/>
            <person name="de Jong P."/>
            <person name="Grimwood J."/>
            <person name="Chapman J.A."/>
            <person name="Shapiro H."/>
            <person name="Aerts A."/>
            <person name="Otillar R.P."/>
            <person name="Terry A.Y."/>
            <person name="Boore J.L."/>
            <person name="Grigoriev I.V."/>
            <person name="Lindberg D.R."/>
            <person name="Seaver E.C."/>
            <person name="Weisblat D.A."/>
            <person name="Putnam N.H."/>
            <person name="Rokhsar D.S."/>
        </authorList>
    </citation>
    <scope>NUCLEOTIDE SEQUENCE [LARGE SCALE GENOMIC DNA]</scope>
</reference>
<dbReference type="AlphaFoldDB" id="V3ZWL2"/>
<dbReference type="PANTHER" id="PTHR23011:SF41">
    <property type="entry name" value="CYCLIC NUCLEOTIDE-BINDING DOMAIN-CONTAINING PROTEIN"/>
    <property type="match status" value="1"/>
</dbReference>
<evidence type="ECO:0000313" key="4">
    <source>
        <dbReference type="Proteomes" id="UP000030746"/>
    </source>
</evidence>
<feature type="region of interest" description="Disordered" evidence="1">
    <location>
        <begin position="419"/>
        <end position="445"/>
    </location>
</feature>
<keyword evidence="4" id="KW-1185">Reference proteome</keyword>
<dbReference type="CDD" id="cd00038">
    <property type="entry name" value="CAP_ED"/>
    <property type="match status" value="1"/>
</dbReference>
<feature type="region of interest" description="Disordered" evidence="1">
    <location>
        <begin position="628"/>
        <end position="651"/>
    </location>
</feature>
<protein>
    <recommendedName>
        <fullName evidence="2">Cyclic nucleotide-binding domain-containing protein</fullName>
    </recommendedName>
</protein>
<feature type="compositionally biased region" description="Acidic residues" evidence="1">
    <location>
        <begin position="636"/>
        <end position="646"/>
    </location>
</feature>
<dbReference type="SUPFAM" id="SSF51206">
    <property type="entry name" value="cAMP-binding domain-like"/>
    <property type="match status" value="2"/>
</dbReference>
<dbReference type="PROSITE" id="PS50042">
    <property type="entry name" value="CNMP_BINDING_3"/>
    <property type="match status" value="2"/>
</dbReference>
<organism evidence="3 4">
    <name type="scientific">Lottia gigantea</name>
    <name type="common">Giant owl limpet</name>
    <dbReference type="NCBI Taxonomy" id="225164"/>
    <lineage>
        <taxon>Eukaryota</taxon>
        <taxon>Metazoa</taxon>
        <taxon>Spiralia</taxon>
        <taxon>Lophotrochozoa</taxon>
        <taxon>Mollusca</taxon>
        <taxon>Gastropoda</taxon>
        <taxon>Patellogastropoda</taxon>
        <taxon>Lottioidea</taxon>
        <taxon>Lottiidae</taxon>
        <taxon>Lottia</taxon>
    </lineage>
</organism>
<sequence length="817" mass="94171">MDKVVKAAKATHDFNETFTQRRHKENDENTETPSVFNKRHFISSSSVVITKEARKIMDHNAKHVFKDTRRALTKLELRVMCSVVEGLKLVHRGLDHVKEALSGVVSYESYTSSEYITNSTEDMDCSCYYIINGAVEVTYDMKKNGKSRSVYQPNILYSHGAAEYIGLVSPDGVDDDLAPPATIYSREPTHILRINRYKFHKEVHTLVELLSEEKRKFLSGPACKIPLPDDIIEKILDKLTKQEYSSNKIILEQDYISEEMFLLVSGRCQLVRYISIPESNKRIKVAVGVNCGGDFFGEECILEKKGSYCEVMATSQTVCYKLHRSAFEIVQKEYLYNHIKEQRNEYPEEVSLLELGHRSCMWNYYKHKQVKSALEENGKLKYLYVPETRRVVERAPSSKLQYNENLLRFIEKGAKFEKFKPRSQSAKHTSSSTSSTRTKLQRRPRTVHITLGAKRGYNNDLDRENAADMNDSFKQVRCPVKQTQFEKEEISESHEKQLARLLSQNSDMGRQMRMAWEENGKENSGFTKSGVLATMKTEDIVRKAKELAEKQSEKIQTGDSGDFNEEWHTSVHEENENAKMFIAASKYRLAILRRKMKIMNYNKEKKEMNKKLTAQSNENRKLSYGNFVIDDKSESESDSDPEDIIADPERKQYLENWVKTDEDDEGNNHQKEPYQGDPVEKFKKAVECVDVANNVVFSRQMTIPWIKKKFIEQEKVTEQIQKVIRKGSDEDVIRFATISRRPHSSFVLSRPNQESSSSSILPANFRAMVDRPKTAVTADSGRLGGRHFKDVGILVKNALKRNKGPIQRISSKNYIMK</sequence>
<evidence type="ECO:0000259" key="2">
    <source>
        <dbReference type="PROSITE" id="PS50042"/>
    </source>
</evidence>
<dbReference type="InterPro" id="IPR018490">
    <property type="entry name" value="cNMP-bd_dom_sf"/>
</dbReference>
<dbReference type="OrthoDB" id="166212at2759"/>
<dbReference type="EMBL" id="KB202620">
    <property type="protein sequence ID" value="ESO88787.1"/>
    <property type="molecule type" value="Genomic_DNA"/>
</dbReference>
<name>V3ZWL2_LOTGI</name>
<dbReference type="Gene3D" id="2.60.120.10">
    <property type="entry name" value="Jelly Rolls"/>
    <property type="match status" value="2"/>
</dbReference>